<reference evidence="1 2" key="1">
    <citation type="submission" date="2009-08" db="EMBL/GenBank/DDBJ databases">
        <title>The Genome Sequence of Spizellomyces punctatus strain DAOM BR117.</title>
        <authorList>
            <consortium name="The Broad Institute Genome Sequencing Platform"/>
            <person name="Russ C."/>
            <person name="Cuomo C."/>
            <person name="Shea T."/>
            <person name="Young S.K."/>
            <person name="Zeng Q."/>
            <person name="Koehrsen M."/>
            <person name="Haas B."/>
            <person name="Borodovsky M."/>
            <person name="Guigo R."/>
            <person name="Alvarado L."/>
            <person name="Berlin A."/>
            <person name="Bochicchio J."/>
            <person name="Borenstein D."/>
            <person name="Chapman S."/>
            <person name="Chen Z."/>
            <person name="Engels R."/>
            <person name="Freedman E."/>
            <person name="Gellesch M."/>
            <person name="Goldberg J."/>
            <person name="Griggs A."/>
            <person name="Gujja S."/>
            <person name="Heiman D."/>
            <person name="Hepburn T."/>
            <person name="Howarth C."/>
            <person name="Jen D."/>
            <person name="Larson L."/>
            <person name="Lewis B."/>
            <person name="Mehta T."/>
            <person name="Park D."/>
            <person name="Pearson M."/>
            <person name="Roberts A."/>
            <person name="Saif S."/>
            <person name="Shenoy N."/>
            <person name="Sisk P."/>
            <person name="Stolte C."/>
            <person name="Sykes S."/>
            <person name="Thomson T."/>
            <person name="Walk T."/>
            <person name="White J."/>
            <person name="Yandava C."/>
            <person name="Burger G."/>
            <person name="Gray M.W."/>
            <person name="Holland P.W.H."/>
            <person name="King N."/>
            <person name="Lang F.B.F."/>
            <person name="Roger A.J."/>
            <person name="Ruiz-Trillo I."/>
            <person name="Lander E."/>
            <person name="Nusbaum C."/>
        </authorList>
    </citation>
    <scope>NUCLEOTIDE SEQUENCE [LARGE SCALE GENOMIC DNA]</scope>
    <source>
        <strain evidence="1 2">DAOM BR117</strain>
    </source>
</reference>
<dbReference type="VEuPathDB" id="FungiDB:SPPG_08907"/>
<evidence type="ECO:0000313" key="2">
    <source>
        <dbReference type="Proteomes" id="UP000053201"/>
    </source>
</evidence>
<protein>
    <submittedName>
        <fullName evidence="1">Uncharacterized protein</fullName>
    </submittedName>
</protein>
<dbReference type="EMBL" id="KQ257451">
    <property type="protein sequence ID" value="KND03630.1"/>
    <property type="molecule type" value="Genomic_DNA"/>
</dbReference>
<evidence type="ECO:0000313" key="1">
    <source>
        <dbReference type="EMBL" id="KND03630.1"/>
    </source>
</evidence>
<dbReference type="InParanoid" id="A0A0L0HRW2"/>
<dbReference type="AlphaFoldDB" id="A0A0L0HRW2"/>
<dbReference type="GeneID" id="27692032"/>
<gene>
    <name evidence="1" type="ORF">SPPG_08907</name>
</gene>
<organism evidence="1 2">
    <name type="scientific">Spizellomyces punctatus (strain DAOM BR117)</name>
    <dbReference type="NCBI Taxonomy" id="645134"/>
    <lineage>
        <taxon>Eukaryota</taxon>
        <taxon>Fungi</taxon>
        <taxon>Fungi incertae sedis</taxon>
        <taxon>Chytridiomycota</taxon>
        <taxon>Chytridiomycota incertae sedis</taxon>
        <taxon>Chytridiomycetes</taxon>
        <taxon>Spizellomycetales</taxon>
        <taxon>Spizellomycetaceae</taxon>
        <taxon>Spizellomyces</taxon>
    </lineage>
</organism>
<keyword evidence="2" id="KW-1185">Reference proteome</keyword>
<dbReference type="Proteomes" id="UP000053201">
    <property type="component" value="Unassembled WGS sequence"/>
</dbReference>
<name>A0A0L0HRW2_SPIPD</name>
<proteinExistence type="predicted"/>
<sequence length="131" mass="14746">MYAPKEQLFEPFIAKGSRRWTSPVSHAHPKEQLYESFLSTHYCQSFTTDKTGTPVSHTDGLHPHITEIQNPHCQDSKIGTLRIQTSCANTNSSSVLLLAVESVPIKQIPSCRVAYPYKHTRNPIKKLDTPT</sequence>
<dbReference type="RefSeq" id="XP_016611669.1">
    <property type="nucleotide sequence ID" value="XM_016757056.1"/>
</dbReference>
<accession>A0A0L0HRW2</accession>